<dbReference type="AlphaFoldDB" id="A0A4S4FBC8"/>
<evidence type="ECO:0000313" key="3">
    <source>
        <dbReference type="EMBL" id="THG27303.1"/>
    </source>
</evidence>
<protein>
    <submittedName>
        <fullName evidence="3">Uncharacterized protein</fullName>
    </submittedName>
</protein>
<evidence type="ECO:0000256" key="1">
    <source>
        <dbReference type="SAM" id="Coils"/>
    </source>
</evidence>
<sequence length="144" mass="15784">MARNGNDFARRLLRKEQETMKAKEHAAKRMYNALTSLREAADELQESVDEYMRLERTPRAQLGELLEMTGTELRIAFDLKRELVAAVEHDDTDDASDTAVGAHAAAPEEEAPASDANEPDVTDDAGDGDGTDGSGVYPVGPHWQ</sequence>
<name>A0A4S4FBC8_9BIFI</name>
<evidence type="ECO:0000256" key="2">
    <source>
        <dbReference type="SAM" id="MobiDB-lite"/>
    </source>
</evidence>
<dbReference type="RefSeq" id="WP_136510934.1">
    <property type="nucleotide sequence ID" value="NZ_SSTF01000004.1"/>
</dbReference>
<gene>
    <name evidence="3" type="ORF">E5991_01930</name>
</gene>
<feature type="compositionally biased region" description="Acidic residues" evidence="2">
    <location>
        <begin position="107"/>
        <end position="130"/>
    </location>
</feature>
<reference evidence="3 4" key="1">
    <citation type="submission" date="2019-04" db="EMBL/GenBank/DDBJ databases">
        <title>Microbes associate with the intestines of laboratory mice.</title>
        <authorList>
            <person name="Navarre W."/>
            <person name="Wong E."/>
            <person name="Huang K.C."/>
            <person name="Tropini C."/>
            <person name="Ng K."/>
            <person name="Yu B."/>
        </authorList>
    </citation>
    <scope>NUCLEOTIDE SEQUENCE [LARGE SCALE GENOMIC DNA]</scope>
    <source>
        <strain evidence="3 4">NM87_A27A</strain>
    </source>
</reference>
<comment type="caution">
    <text evidence="3">The sequence shown here is derived from an EMBL/GenBank/DDBJ whole genome shotgun (WGS) entry which is preliminary data.</text>
</comment>
<proteinExistence type="predicted"/>
<dbReference type="Proteomes" id="UP000306798">
    <property type="component" value="Unassembled WGS sequence"/>
</dbReference>
<keyword evidence="1" id="KW-0175">Coiled coil</keyword>
<organism evidence="3 4">
    <name type="scientific">Bifidobacterium pseudolongum</name>
    <dbReference type="NCBI Taxonomy" id="1694"/>
    <lineage>
        <taxon>Bacteria</taxon>
        <taxon>Bacillati</taxon>
        <taxon>Actinomycetota</taxon>
        <taxon>Actinomycetes</taxon>
        <taxon>Bifidobacteriales</taxon>
        <taxon>Bifidobacteriaceae</taxon>
        <taxon>Bifidobacterium</taxon>
    </lineage>
</organism>
<evidence type="ECO:0000313" key="4">
    <source>
        <dbReference type="Proteomes" id="UP000306798"/>
    </source>
</evidence>
<feature type="coiled-coil region" evidence="1">
    <location>
        <begin position="27"/>
        <end position="57"/>
    </location>
</feature>
<feature type="region of interest" description="Disordered" evidence="2">
    <location>
        <begin position="88"/>
        <end position="144"/>
    </location>
</feature>
<dbReference type="EMBL" id="SSTF01000004">
    <property type="protein sequence ID" value="THG27303.1"/>
    <property type="molecule type" value="Genomic_DNA"/>
</dbReference>
<accession>A0A4S4FBC8</accession>